<accession>A0ABU6UXK5</accession>
<proteinExistence type="predicted"/>
<gene>
    <name evidence="1" type="ORF">PIB30_105590</name>
</gene>
<dbReference type="EMBL" id="JASCZI010124752">
    <property type="protein sequence ID" value="MED6166081.1"/>
    <property type="molecule type" value="Genomic_DNA"/>
</dbReference>
<keyword evidence="2" id="KW-1185">Reference proteome</keyword>
<comment type="caution">
    <text evidence="1">The sequence shown here is derived from an EMBL/GenBank/DDBJ whole genome shotgun (WGS) entry which is preliminary data.</text>
</comment>
<feature type="non-terminal residue" evidence="1">
    <location>
        <position position="62"/>
    </location>
</feature>
<reference evidence="1 2" key="1">
    <citation type="journal article" date="2023" name="Plants (Basel)">
        <title>Bridging the Gap: Combining Genomics and Transcriptomics Approaches to Understand Stylosanthes scabra, an Orphan Legume from the Brazilian Caatinga.</title>
        <authorList>
            <person name="Ferreira-Neto J.R.C."/>
            <person name="da Silva M.D."/>
            <person name="Binneck E."/>
            <person name="de Melo N.F."/>
            <person name="da Silva R.H."/>
            <person name="de Melo A.L.T.M."/>
            <person name="Pandolfi V."/>
            <person name="Bustamante F.O."/>
            <person name="Brasileiro-Vidal A.C."/>
            <person name="Benko-Iseppon A.M."/>
        </authorList>
    </citation>
    <scope>NUCLEOTIDE SEQUENCE [LARGE SCALE GENOMIC DNA]</scope>
    <source>
        <tissue evidence="1">Leaves</tissue>
    </source>
</reference>
<sequence>CSREAPKLFTFKATKKAKRLGSRNGIEALSFTAICIDCVKVNSESIGEVSRFLGEAGLLLLE</sequence>
<organism evidence="1 2">
    <name type="scientific">Stylosanthes scabra</name>
    <dbReference type="NCBI Taxonomy" id="79078"/>
    <lineage>
        <taxon>Eukaryota</taxon>
        <taxon>Viridiplantae</taxon>
        <taxon>Streptophyta</taxon>
        <taxon>Embryophyta</taxon>
        <taxon>Tracheophyta</taxon>
        <taxon>Spermatophyta</taxon>
        <taxon>Magnoliopsida</taxon>
        <taxon>eudicotyledons</taxon>
        <taxon>Gunneridae</taxon>
        <taxon>Pentapetalae</taxon>
        <taxon>rosids</taxon>
        <taxon>fabids</taxon>
        <taxon>Fabales</taxon>
        <taxon>Fabaceae</taxon>
        <taxon>Papilionoideae</taxon>
        <taxon>50 kb inversion clade</taxon>
        <taxon>dalbergioids sensu lato</taxon>
        <taxon>Dalbergieae</taxon>
        <taxon>Pterocarpus clade</taxon>
        <taxon>Stylosanthes</taxon>
    </lineage>
</organism>
<dbReference type="Proteomes" id="UP001341840">
    <property type="component" value="Unassembled WGS sequence"/>
</dbReference>
<protein>
    <submittedName>
        <fullName evidence="1">Uncharacterized protein</fullName>
    </submittedName>
</protein>
<name>A0ABU6UXK5_9FABA</name>
<evidence type="ECO:0000313" key="2">
    <source>
        <dbReference type="Proteomes" id="UP001341840"/>
    </source>
</evidence>
<evidence type="ECO:0000313" key="1">
    <source>
        <dbReference type="EMBL" id="MED6166081.1"/>
    </source>
</evidence>
<feature type="non-terminal residue" evidence="1">
    <location>
        <position position="1"/>
    </location>
</feature>